<sequence>MSDLVNMSEQFKGLPMQDLIGAPIKAACDAQIGLARATADFIQTVGIEKDKDGKPTGPRHVKFEYNRMVENPAYNPADPSSKPFVDQQVEISVPLLAIVPIPNLGIDLVDVTFDMEVKSSFQSKDKFEYEVGGSVSGSFWGVSVEVHGSVTSSTENTRQSDNSARYHVQVHAKDKGTPEGLARVLDMLHQSITPVAKELTTTTK</sequence>
<dbReference type="EMBL" id="JAEQNB010000024">
    <property type="protein sequence ID" value="MBL0389507.1"/>
    <property type="molecule type" value="Genomic_DNA"/>
</dbReference>
<dbReference type="Proteomes" id="UP000602284">
    <property type="component" value="Unassembled WGS sequence"/>
</dbReference>
<evidence type="ECO:0000313" key="2">
    <source>
        <dbReference type="Proteomes" id="UP000602284"/>
    </source>
</evidence>
<reference evidence="1 2" key="1">
    <citation type="submission" date="2021-01" db="EMBL/GenBank/DDBJ databases">
        <title>Tumebacillus sp. strain ITR2 16S ribosomal RNA gene Genome sequencing and assembly.</title>
        <authorList>
            <person name="Kang M."/>
        </authorList>
    </citation>
    <scope>NUCLEOTIDE SEQUENCE [LARGE SCALE GENOMIC DNA]</scope>
    <source>
        <strain evidence="1 2">ITR2</strain>
    </source>
</reference>
<comment type="caution">
    <text evidence="1">The sequence shown here is derived from an EMBL/GenBank/DDBJ whole genome shotgun (WGS) entry which is preliminary data.</text>
</comment>
<dbReference type="InterPro" id="IPR024510">
    <property type="entry name" value="DUF2589"/>
</dbReference>
<keyword evidence="2" id="KW-1185">Reference proteome</keyword>
<evidence type="ECO:0000313" key="1">
    <source>
        <dbReference type="EMBL" id="MBL0389507.1"/>
    </source>
</evidence>
<dbReference type="Pfam" id="PF11655">
    <property type="entry name" value="DUF2589"/>
    <property type="match status" value="1"/>
</dbReference>
<gene>
    <name evidence="1" type="ORF">JJB07_23665</name>
</gene>
<proteinExistence type="predicted"/>
<name>A0ABS1JGU5_9BACL</name>
<organism evidence="1 2">
    <name type="scientific">Tumebacillus amylolyticus</name>
    <dbReference type="NCBI Taxonomy" id="2801339"/>
    <lineage>
        <taxon>Bacteria</taxon>
        <taxon>Bacillati</taxon>
        <taxon>Bacillota</taxon>
        <taxon>Bacilli</taxon>
        <taxon>Bacillales</taxon>
        <taxon>Alicyclobacillaceae</taxon>
        <taxon>Tumebacillus</taxon>
    </lineage>
</organism>
<dbReference type="RefSeq" id="WP_201638498.1">
    <property type="nucleotide sequence ID" value="NZ_JAEQNB010000024.1"/>
</dbReference>
<accession>A0ABS1JGU5</accession>
<protein>
    <submittedName>
        <fullName evidence="1">DUF2589 domain-containing protein</fullName>
    </submittedName>
</protein>